<name>A0A8K0K3Q2_LADFU</name>
<dbReference type="OrthoDB" id="8300680at2759"/>
<reference evidence="1" key="2">
    <citation type="submission" date="2017-10" db="EMBL/GenBank/DDBJ databases">
        <title>Ladona fulva Genome sequencing and assembly.</title>
        <authorList>
            <person name="Murali S."/>
            <person name="Richards S."/>
            <person name="Bandaranaike D."/>
            <person name="Bellair M."/>
            <person name="Blankenburg K."/>
            <person name="Chao H."/>
            <person name="Dinh H."/>
            <person name="Doddapaneni H."/>
            <person name="Dugan-Rocha S."/>
            <person name="Elkadiri S."/>
            <person name="Gnanaolivu R."/>
            <person name="Hernandez B."/>
            <person name="Skinner E."/>
            <person name="Javaid M."/>
            <person name="Lee S."/>
            <person name="Li M."/>
            <person name="Ming W."/>
            <person name="Munidasa M."/>
            <person name="Muniz J."/>
            <person name="Nguyen L."/>
            <person name="Hughes D."/>
            <person name="Osuji N."/>
            <person name="Pu L.-L."/>
            <person name="Puazo M."/>
            <person name="Qu C."/>
            <person name="Quiroz J."/>
            <person name="Raj R."/>
            <person name="Weissenberger G."/>
            <person name="Xin Y."/>
            <person name="Zou X."/>
            <person name="Han Y."/>
            <person name="Worley K."/>
            <person name="Muzny D."/>
            <person name="Gibbs R."/>
        </authorList>
    </citation>
    <scope>NUCLEOTIDE SEQUENCE</scope>
    <source>
        <strain evidence="1">Sampled in the wild</strain>
    </source>
</reference>
<accession>A0A8K0K3Q2</accession>
<comment type="caution">
    <text evidence="1">The sequence shown here is derived from an EMBL/GenBank/DDBJ whole genome shotgun (WGS) entry which is preliminary data.</text>
</comment>
<evidence type="ECO:0000313" key="2">
    <source>
        <dbReference type="Proteomes" id="UP000792457"/>
    </source>
</evidence>
<sequence>MVMCQGKLQRKRKILTNTIWEFLELRIGDENNNTRMNSRSGLATIGEKWHWIFENKQRSTMETGKILAAVPEFELDLDSNPRLRRDWCLKPAP</sequence>
<gene>
    <name evidence="1" type="ORF">J437_LFUL007545</name>
</gene>
<evidence type="ECO:0000313" key="1">
    <source>
        <dbReference type="EMBL" id="KAG8227755.1"/>
    </source>
</evidence>
<protein>
    <submittedName>
        <fullName evidence="1">Uncharacterized protein</fullName>
    </submittedName>
</protein>
<proteinExistence type="predicted"/>
<reference evidence="1" key="1">
    <citation type="submission" date="2013-04" db="EMBL/GenBank/DDBJ databases">
        <authorList>
            <person name="Qu J."/>
            <person name="Murali S.C."/>
            <person name="Bandaranaike D."/>
            <person name="Bellair M."/>
            <person name="Blankenburg K."/>
            <person name="Chao H."/>
            <person name="Dinh H."/>
            <person name="Doddapaneni H."/>
            <person name="Downs B."/>
            <person name="Dugan-Rocha S."/>
            <person name="Elkadiri S."/>
            <person name="Gnanaolivu R.D."/>
            <person name="Hernandez B."/>
            <person name="Javaid M."/>
            <person name="Jayaseelan J.C."/>
            <person name="Lee S."/>
            <person name="Li M."/>
            <person name="Ming W."/>
            <person name="Munidasa M."/>
            <person name="Muniz J."/>
            <person name="Nguyen L."/>
            <person name="Ongeri F."/>
            <person name="Osuji N."/>
            <person name="Pu L.-L."/>
            <person name="Puazo M."/>
            <person name="Qu C."/>
            <person name="Quiroz J."/>
            <person name="Raj R."/>
            <person name="Weissenberger G."/>
            <person name="Xin Y."/>
            <person name="Zou X."/>
            <person name="Han Y."/>
            <person name="Richards S."/>
            <person name="Worley K."/>
            <person name="Muzny D."/>
            <person name="Gibbs R."/>
        </authorList>
    </citation>
    <scope>NUCLEOTIDE SEQUENCE</scope>
    <source>
        <strain evidence="1">Sampled in the wild</strain>
    </source>
</reference>
<keyword evidence="2" id="KW-1185">Reference proteome</keyword>
<dbReference type="Proteomes" id="UP000792457">
    <property type="component" value="Unassembled WGS sequence"/>
</dbReference>
<dbReference type="EMBL" id="KZ308338">
    <property type="protein sequence ID" value="KAG8227755.1"/>
    <property type="molecule type" value="Genomic_DNA"/>
</dbReference>
<organism evidence="1 2">
    <name type="scientific">Ladona fulva</name>
    <name type="common">Scarce chaser dragonfly</name>
    <name type="synonym">Libellula fulva</name>
    <dbReference type="NCBI Taxonomy" id="123851"/>
    <lineage>
        <taxon>Eukaryota</taxon>
        <taxon>Metazoa</taxon>
        <taxon>Ecdysozoa</taxon>
        <taxon>Arthropoda</taxon>
        <taxon>Hexapoda</taxon>
        <taxon>Insecta</taxon>
        <taxon>Pterygota</taxon>
        <taxon>Palaeoptera</taxon>
        <taxon>Odonata</taxon>
        <taxon>Epiprocta</taxon>
        <taxon>Anisoptera</taxon>
        <taxon>Libelluloidea</taxon>
        <taxon>Libellulidae</taxon>
        <taxon>Ladona</taxon>
    </lineage>
</organism>
<dbReference type="AlphaFoldDB" id="A0A8K0K3Q2"/>